<gene>
    <name evidence="3" type="ORF">BABINDRAFT_168268</name>
</gene>
<evidence type="ECO:0008006" key="5">
    <source>
        <dbReference type="Google" id="ProtNLM"/>
    </source>
</evidence>
<reference evidence="4" key="1">
    <citation type="submission" date="2016-05" db="EMBL/GenBank/DDBJ databases">
        <title>Comparative genomics of biotechnologically important yeasts.</title>
        <authorList>
            <consortium name="DOE Joint Genome Institute"/>
            <person name="Riley R."/>
            <person name="Haridas S."/>
            <person name="Wolfe K.H."/>
            <person name="Lopes M.R."/>
            <person name="Hittinger C.T."/>
            <person name="Goker M."/>
            <person name="Salamov A."/>
            <person name="Wisecaver J."/>
            <person name="Long T.M."/>
            <person name="Aerts A.L."/>
            <person name="Barry K."/>
            <person name="Choi C."/>
            <person name="Clum A."/>
            <person name="Coughlan A.Y."/>
            <person name="Deshpande S."/>
            <person name="Douglass A.P."/>
            <person name="Hanson S.J."/>
            <person name="Klenk H.-P."/>
            <person name="Labutti K."/>
            <person name="Lapidus A."/>
            <person name="Lindquist E."/>
            <person name="Lipzen A."/>
            <person name="Meier-Kolthoff J.P."/>
            <person name="Ohm R.A."/>
            <person name="Otillar R.P."/>
            <person name="Pangilinan J."/>
            <person name="Peng Y."/>
            <person name="Rokas A."/>
            <person name="Rosa C.A."/>
            <person name="Scheuner C."/>
            <person name="Sibirny A.A."/>
            <person name="Slot J.C."/>
            <person name="Stielow J.B."/>
            <person name="Sun H."/>
            <person name="Kurtzman C.P."/>
            <person name="Blackwell M."/>
            <person name="Grigoriev I.V."/>
            <person name="Jeffries T.W."/>
        </authorList>
    </citation>
    <scope>NUCLEOTIDE SEQUENCE [LARGE SCALE GENOMIC DNA]</scope>
    <source>
        <strain evidence="4">NRRL Y-12698</strain>
    </source>
</reference>
<protein>
    <recommendedName>
        <fullName evidence="5">Extracellular membrane protein CFEM domain-containing protein</fullName>
    </recommendedName>
</protein>
<sequence>MIPSLTKLGLILGFLLAVQARRRSTPDSFLAYGPLCMMMDPANNQDSEEYTECHAKARLSFDACTPSNEACRCYYIGVAASECVKLCDTYDQDTFEALRHLCLNNPYVLNINSGADIGDLSVDPTHLESDLLGDSLHRDAAQQGLAEAAAQDTTFSDENMLYDISDLQWERNSLNPASNSHDALKDKENYRVLAEYGAFDEADIGTDLAAVVSVQTWGGIVPKGSAEASQLPANAALNAEKPATNGETLGSPPVMPHNTQEKLSSDTEVKEEKSSDKSAAQPQTLLCLSESSGHRLSVTMIAIAVAIGSAVWTTGGV</sequence>
<evidence type="ECO:0000256" key="2">
    <source>
        <dbReference type="SAM" id="SignalP"/>
    </source>
</evidence>
<evidence type="ECO:0000313" key="4">
    <source>
        <dbReference type="Proteomes" id="UP000094336"/>
    </source>
</evidence>
<evidence type="ECO:0000313" key="3">
    <source>
        <dbReference type="EMBL" id="ODQ78538.1"/>
    </source>
</evidence>
<dbReference type="RefSeq" id="XP_018983866.1">
    <property type="nucleotide sequence ID" value="XM_019130577.1"/>
</dbReference>
<feature type="chain" id="PRO_5009134298" description="Extracellular membrane protein CFEM domain-containing protein" evidence="2">
    <location>
        <begin position="21"/>
        <end position="317"/>
    </location>
</feature>
<dbReference type="GeneID" id="30148430"/>
<dbReference type="AlphaFoldDB" id="A0A1E3QLP7"/>
<evidence type="ECO:0000256" key="1">
    <source>
        <dbReference type="SAM" id="MobiDB-lite"/>
    </source>
</evidence>
<name>A0A1E3QLP7_9ASCO</name>
<accession>A0A1E3QLP7</accession>
<feature type="region of interest" description="Disordered" evidence="1">
    <location>
        <begin position="242"/>
        <end position="282"/>
    </location>
</feature>
<keyword evidence="4" id="KW-1185">Reference proteome</keyword>
<organism evidence="3 4">
    <name type="scientific">Babjeviella inositovora NRRL Y-12698</name>
    <dbReference type="NCBI Taxonomy" id="984486"/>
    <lineage>
        <taxon>Eukaryota</taxon>
        <taxon>Fungi</taxon>
        <taxon>Dikarya</taxon>
        <taxon>Ascomycota</taxon>
        <taxon>Saccharomycotina</taxon>
        <taxon>Pichiomycetes</taxon>
        <taxon>Serinales incertae sedis</taxon>
        <taxon>Babjeviella</taxon>
    </lineage>
</organism>
<dbReference type="EMBL" id="KV454435">
    <property type="protein sequence ID" value="ODQ78538.1"/>
    <property type="molecule type" value="Genomic_DNA"/>
</dbReference>
<dbReference type="Proteomes" id="UP000094336">
    <property type="component" value="Unassembled WGS sequence"/>
</dbReference>
<keyword evidence="2" id="KW-0732">Signal</keyword>
<feature type="signal peptide" evidence="2">
    <location>
        <begin position="1"/>
        <end position="20"/>
    </location>
</feature>
<feature type="compositionally biased region" description="Basic and acidic residues" evidence="1">
    <location>
        <begin position="259"/>
        <end position="276"/>
    </location>
</feature>
<proteinExistence type="predicted"/>